<feature type="transmembrane region" description="Helical" evidence="1">
    <location>
        <begin position="264"/>
        <end position="283"/>
    </location>
</feature>
<keyword evidence="1" id="KW-0812">Transmembrane</keyword>
<dbReference type="Proteomes" id="UP000046392">
    <property type="component" value="Unplaced"/>
</dbReference>
<keyword evidence="2" id="KW-1185">Reference proteome</keyword>
<feature type="transmembrane region" description="Helical" evidence="1">
    <location>
        <begin position="183"/>
        <end position="205"/>
    </location>
</feature>
<feature type="transmembrane region" description="Helical" evidence="1">
    <location>
        <begin position="53"/>
        <end position="73"/>
    </location>
</feature>
<organism evidence="2 3">
    <name type="scientific">Strongyloides papillosus</name>
    <name type="common">Intestinal threadworm</name>
    <dbReference type="NCBI Taxonomy" id="174720"/>
    <lineage>
        <taxon>Eukaryota</taxon>
        <taxon>Metazoa</taxon>
        <taxon>Ecdysozoa</taxon>
        <taxon>Nematoda</taxon>
        <taxon>Chromadorea</taxon>
        <taxon>Rhabditida</taxon>
        <taxon>Tylenchina</taxon>
        <taxon>Panagrolaimomorpha</taxon>
        <taxon>Strongyloidoidea</taxon>
        <taxon>Strongyloididae</taxon>
        <taxon>Strongyloides</taxon>
    </lineage>
</organism>
<evidence type="ECO:0000313" key="2">
    <source>
        <dbReference type="Proteomes" id="UP000046392"/>
    </source>
</evidence>
<keyword evidence="1" id="KW-1133">Transmembrane helix</keyword>
<name>A0A0N5BDM0_STREA</name>
<dbReference type="SUPFAM" id="SSF81321">
    <property type="entry name" value="Family A G protein-coupled receptor-like"/>
    <property type="match status" value="1"/>
</dbReference>
<feature type="transmembrane region" description="Helical" evidence="1">
    <location>
        <begin position="12"/>
        <end position="32"/>
    </location>
</feature>
<sequence>MAFSNTTSIIEIIWMVIQILTYIFYLLIIIYICKKKDSRNLTHTFDVSLRTHWTANFLVNFFQFVTIIFYQKIPYWSGRNYYFVDNRIIYKLYPIMFYGPITSCVIGNIIIIFNRFFGIMYPLIYKNKWNLKVCYIFIIIQIFLPLILYSYTFNSVVELIIDYEFDRSYFDIESPFSRIATNITLGIIVILSAIISLVLNLIIWIKYKKFFEVKVKDQDVVQKFSYFIYTLILSISLFIFTIQQCIRFESIFYNDQEQRNSLSLWIYWVLPFITTFQPYYLVLCSKSIRSDILHTHGISYVKENYCQRSIFTRNGTTNRTIPNKTWISK</sequence>
<dbReference type="Gene3D" id="1.20.1070.10">
    <property type="entry name" value="Rhodopsin 7-helix transmembrane proteins"/>
    <property type="match status" value="1"/>
</dbReference>
<proteinExistence type="predicted"/>
<dbReference type="AlphaFoldDB" id="A0A0N5BDM0"/>
<feature type="transmembrane region" description="Helical" evidence="1">
    <location>
        <begin position="93"/>
        <end position="117"/>
    </location>
</feature>
<evidence type="ECO:0000256" key="1">
    <source>
        <dbReference type="SAM" id="Phobius"/>
    </source>
</evidence>
<feature type="transmembrane region" description="Helical" evidence="1">
    <location>
        <begin position="226"/>
        <end position="244"/>
    </location>
</feature>
<keyword evidence="1" id="KW-0472">Membrane</keyword>
<feature type="transmembrane region" description="Helical" evidence="1">
    <location>
        <begin position="129"/>
        <end position="149"/>
    </location>
</feature>
<evidence type="ECO:0000313" key="3">
    <source>
        <dbReference type="WBParaSite" id="SPAL_0000410300.1"/>
    </source>
</evidence>
<dbReference type="WBParaSite" id="SPAL_0000410300.1">
    <property type="protein sequence ID" value="SPAL_0000410300.1"/>
    <property type="gene ID" value="SPAL_0000410300"/>
</dbReference>
<protein>
    <submittedName>
        <fullName evidence="3">Serpentine receptor class gamma</fullName>
    </submittedName>
</protein>
<dbReference type="PANTHER" id="PTHR31552">
    <property type="entry name" value="SERPENTINE RECEPTOR CLASS GAMMA"/>
    <property type="match status" value="1"/>
</dbReference>
<dbReference type="PANTHER" id="PTHR31552:SF8">
    <property type="entry name" value="SERPENTINE RECEPTOR CLASS GAMMA"/>
    <property type="match status" value="1"/>
</dbReference>
<accession>A0A0N5BDM0</accession>
<reference evidence="3" key="1">
    <citation type="submission" date="2017-02" db="UniProtKB">
        <authorList>
            <consortium name="WormBaseParasite"/>
        </authorList>
    </citation>
    <scope>IDENTIFICATION</scope>
</reference>